<keyword evidence="1" id="KW-0472">Membrane</keyword>
<dbReference type="AlphaFoldDB" id="A0AAW7YSU6"/>
<protein>
    <submittedName>
        <fullName evidence="2">Efflux RND transporter periplasmic adaptor subunit</fullName>
    </submittedName>
</protein>
<proteinExistence type="predicted"/>
<dbReference type="GeneID" id="72471183"/>
<organism evidence="2 3">
    <name type="scientific">Staphylococcus pasteuri_A</name>
    <dbReference type="NCBI Taxonomy" id="3062664"/>
    <lineage>
        <taxon>Bacteria</taxon>
        <taxon>Bacillati</taxon>
        <taxon>Bacillota</taxon>
        <taxon>Bacilli</taxon>
        <taxon>Bacillales</taxon>
        <taxon>Staphylococcaceae</taxon>
        <taxon>Staphylococcus</taxon>
    </lineage>
</organism>
<dbReference type="Proteomes" id="UP001170310">
    <property type="component" value="Unassembled WGS sequence"/>
</dbReference>
<accession>A0AAW7YSU6</accession>
<dbReference type="EMBL" id="JAUOQO010000002">
    <property type="protein sequence ID" value="MDO6573188.1"/>
    <property type="molecule type" value="Genomic_DNA"/>
</dbReference>
<reference evidence="2" key="1">
    <citation type="submission" date="2023-07" db="EMBL/GenBank/DDBJ databases">
        <title>Genome content predicts the carbon catabolic preferences of heterotrophic bacteria.</title>
        <authorList>
            <person name="Gralka M."/>
        </authorList>
    </citation>
    <scope>NUCLEOTIDE SEQUENCE</scope>
    <source>
        <strain evidence="2">E2R20</strain>
    </source>
</reference>
<feature type="transmembrane region" description="Helical" evidence="1">
    <location>
        <begin position="9"/>
        <end position="30"/>
    </location>
</feature>
<dbReference type="Gene3D" id="2.40.420.20">
    <property type="match status" value="1"/>
</dbReference>
<evidence type="ECO:0000313" key="2">
    <source>
        <dbReference type="EMBL" id="MDO6573188.1"/>
    </source>
</evidence>
<keyword evidence="3" id="KW-1185">Reference proteome</keyword>
<sequence>MNLLNLKKLTIFILSILLLIISLYFGFYFYHSSQQQSQSNQFKTIKVKHKLLLSTIGTQEAVKSFNIYYNDQLGYINQFLVKNQSSIKKDTPLFEYFNPSKQKQLEQQQHLTLSQIQKAFPKLSIQQQQQLLERTLMTSQFVKDKSETRTTIYSPTSGKVHLFTQSPSKSNNKIMQINSHERIIRANISESEKDKLRINQDISIYSNDKKSFIGKIKYISDIPQQIKSNQSTYQIEISTQQHFAIGTHFKIKLFSNDILVPKTALIDNKYVLVQLGHRLVKRQVTYQLTDQKNMINVTQGLMLNEKVVEAPSKSLQSSYK</sequence>
<keyword evidence="1" id="KW-1133">Transmembrane helix</keyword>
<dbReference type="GO" id="GO:1990281">
    <property type="term" value="C:efflux pump complex"/>
    <property type="evidence" value="ECO:0007669"/>
    <property type="project" value="TreeGrafter"/>
</dbReference>
<evidence type="ECO:0000313" key="3">
    <source>
        <dbReference type="Proteomes" id="UP001170310"/>
    </source>
</evidence>
<name>A0AAW7YSU6_9STAP</name>
<dbReference type="PANTHER" id="PTHR30469">
    <property type="entry name" value="MULTIDRUG RESISTANCE PROTEIN MDTA"/>
    <property type="match status" value="1"/>
</dbReference>
<dbReference type="GO" id="GO:0015562">
    <property type="term" value="F:efflux transmembrane transporter activity"/>
    <property type="evidence" value="ECO:0007669"/>
    <property type="project" value="TreeGrafter"/>
</dbReference>
<gene>
    <name evidence="2" type="ORF">Q4528_03350</name>
</gene>
<dbReference type="RefSeq" id="WP_232515333.1">
    <property type="nucleotide sequence ID" value="NZ_JAUOQO010000002.1"/>
</dbReference>
<evidence type="ECO:0000256" key="1">
    <source>
        <dbReference type="SAM" id="Phobius"/>
    </source>
</evidence>
<comment type="caution">
    <text evidence="2">The sequence shown here is derived from an EMBL/GenBank/DDBJ whole genome shotgun (WGS) entry which is preliminary data.</text>
</comment>
<keyword evidence="1" id="KW-0812">Transmembrane</keyword>